<keyword evidence="4" id="KW-0804">Transcription</keyword>
<dbReference type="Pfam" id="PF13411">
    <property type="entry name" value="MerR_1"/>
    <property type="match status" value="1"/>
</dbReference>
<reference evidence="6 7" key="1">
    <citation type="submission" date="2020-08" db="EMBL/GenBank/DDBJ databases">
        <title>Sequencing the genomes of 1000 actinobacteria strains.</title>
        <authorList>
            <person name="Klenk H.-P."/>
        </authorList>
    </citation>
    <scope>NUCLEOTIDE SEQUENCE [LARGE SCALE GENOMIC DNA]</scope>
    <source>
        <strain evidence="6 7">DSM 43582</strain>
    </source>
</reference>
<dbReference type="InterPro" id="IPR009061">
    <property type="entry name" value="DNA-bd_dom_put_sf"/>
</dbReference>
<dbReference type="EMBL" id="JACHIT010000002">
    <property type="protein sequence ID" value="MBB5915369.1"/>
    <property type="molecule type" value="Genomic_DNA"/>
</dbReference>
<dbReference type="PRINTS" id="PR00040">
    <property type="entry name" value="HTHMERR"/>
</dbReference>
<evidence type="ECO:0000313" key="7">
    <source>
        <dbReference type="Proteomes" id="UP000540412"/>
    </source>
</evidence>
<protein>
    <submittedName>
        <fullName evidence="6">DNA-binding transcriptional MerR regulator</fullName>
    </submittedName>
</protein>
<dbReference type="InterPro" id="IPR036244">
    <property type="entry name" value="TipA-like_antibiotic-bd"/>
</dbReference>
<dbReference type="InterPro" id="IPR000551">
    <property type="entry name" value="MerR-type_HTH_dom"/>
</dbReference>
<dbReference type="PANTHER" id="PTHR30204:SF90">
    <property type="entry name" value="HTH-TYPE TRANSCRIPTIONAL ACTIVATOR MTA"/>
    <property type="match status" value="1"/>
</dbReference>
<dbReference type="AlphaFoldDB" id="A0A7W9PFS0"/>
<organism evidence="6 7">
    <name type="scientific">Nocardia transvalensis</name>
    <dbReference type="NCBI Taxonomy" id="37333"/>
    <lineage>
        <taxon>Bacteria</taxon>
        <taxon>Bacillati</taxon>
        <taxon>Actinomycetota</taxon>
        <taxon>Actinomycetes</taxon>
        <taxon>Mycobacteriales</taxon>
        <taxon>Nocardiaceae</taxon>
        <taxon>Nocardia</taxon>
    </lineage>
</organism>
<gene>
    <name evidence="6" type="ORF">BJY24_004281</name>
</gene>
<evidence type="ECO:0000256" key="1">
    <source>
        <dbReference type="ARBA" id="ARBA00023015"/>
    </source>
</evidence>
<dbReference type="PANTHER" id="PTHR30204">
    <property type="entry name" value="REDOX-CYCLING DRUG-SENSING TRANSCRIPTIONAL ACTIVATOR SOXR"/>
    <property type="match status" value="1"/>
</dbReference>
<evidence type="ECO:0000256" key="2">
    <source>
        <dbReference type="ARBA" id="ARBA00023125"/>
    </source>
</evidence>
<dbReference type="PROSITE" id="PS00552">
    <property type="entry name" value="HTH_MERR_1"/>
    <property type="match status" value="1"/>
</dbReference>
<dbReference type="Gene3D" id="1.10.1660.10">
    <property type="match status" value="1"/>
</dbReference>
<dbReference type="Gene3D" id="1.10.490.50">
    <property type="entry name" value="Antibiotic binding domain of TipA-like multidrug resistance regulators"/>
    <property type="match status" value="1"/>
</dbReference>
<evidence type="ECO:0000259" key="5">
    <source>
        <dbReference type="PROSITE" id="PS50937"/>
    </source>
</evidence>
<keyword evidence="2 6" id="KW-0238">DNA-binding</keyword>
<evidence type="ECO:0000313" key="6">
    <source>
        <dbReference type="EMBL" id="MBB5915369.1"/>
    </source>
</evidence>
<dbReference type="RefSeq" id="WP_040749162.1">
    <property type="nucleotide sequence ID" value="NZ_JACHIT010000002.1"/>
</dbReference>
<keyword evidence="3" id="KW-0010">Activator</keyword>
<comment type="caution">
    <text evidence="6">The sequence shown here is derived from an EMBL/GenBank/DDBJ whole genome shotgun (WGS) entry which is preliminary data.</text>
</comment>
<feature type="domain" description="HTH merR-type" evidence="5">
    <location>
        <begin position="11"/>
        <end position="80"/>
    </location>
</feature>
<dbReference type="InterPro" id="IPR047057">
    <property type="entry name" value="MerR_fam"/>
</dbReference>
<dbReference type="InterPro" id="IPR012925">
    <property type="entry name" value="TipAS_dom"/>
</dbReference>
<evidence type="ECO:0000256" key="3">
    <source>
        <dbReference type="ARBA" id="ARBA00023159"/>
    </source>
</evidence>
<dbReference type="PROSITE" id="PS50937">
    <property type="entry name" value="HTH_MERR_2"/>
    <property type="match status" value="1"/>
</dbReference>
<accession>A0A7W9PFS0</accession>
<sequence length="268" mass="29473">MTERRGTDEGGITVGAAAERAGVTVRALHHWDTIGLVRPSARTGTGYRLYTAADLARVHRVLVYRELGIPLGEIGELLDAPGDATTSLIRQRDLVRGRIERLRRMDAALDRMIEARASGILLSDEEQVAIFGSHWRPSWTGEARERWGDTVQWAQYAERSAGRTAEHWQRIADGIDALHADLAAAHRDRMIPGSPEADALAELHRASMGQFFDCTHSMHACLGRTYATDPGFAGFYDGLEPGLAAWLRDIIAANARAHGVDPETATWT</sequence>
<dbReference type="Proteomes" id="UP000540412">
    <property type="component" value="Unassembled WGS sequence"/>
</dbReference>
<dbReference type="SUPFAM" id="SSF46955">
    <property type="entry name" value="Putative DNA-binding domain"/>
    <property type="match status" value="1"/>
</dbReference>
<proteinExistence type="predicted"/>
<name>A0A7W9PFS0_9NOCA</name>
<evidence type="ECO:0000256" key="4">
    <source>
        <dbReference type="ARBA" id="ARBA00023163"/>
    </source>
</evidence>
<dbReference type="GO" id="GO:0003677">
    <property type="term" value="F:DNA binding"/>
    <property type="evidence" value="ECO:0007669"/>
    <property type="project" value="UniProtKB-KW"/>
</dbReference>
<keyword evidence="7" id="KW-1185">Reference proteome</keyword>
<keyword evidence="1" id="KW-0805">Transcription regulation</keyword>
<dbReference type="Pfam" id="PF07739">
    <property type="entry name" value="TipAS"/>
    <property type="match status" value="1"/>
</dbReference>
<dbReference type="GO" id="GO:0003700">
    <property type="term" value="F:DNA-binding transcription factor activity"/>
    <property type="evidence" value="ECO:0007669"/>
    <property type="project" value="InterPro"/>
</dbReference>
<dbReference type="SMART" id="SM00422">
    <property type="entry name" value="HTH_MERR"/>
    <property type="match status" value="1"/>
</dbReference>
<dbReference type="SUPFAM" id="SSF89082">
    <property type="entry name" value="Antibiotic binding domain of TipA-like multidrug resistance regulators"/>
    <property type="match status" value="1"/>
</dbReference>
<dbReference type="CDD" id="cd01106">
    <property type="entry name" value="HTH_TipAL-Mta"/>
    <property type="match status" value="1"/>
</dbReference>